<sequence length="141" mass="15748">VEALLREASVEHGFSRFANAADRTWSQLQAVEAASLLSVVGSDCYVSFDTFCAAVESPEPWLMTSRVVEVASSSTFVWTPLFHSDVIEVLFPNCLFDRQVQLLTRACSARGVYLPAAVWLRVITFLHRDLETCGSVQIYRI</sequence>
<protein>
    <submittedName>
        <fullName evidence="1">Uncharacterized protein</fullName>
    </submittedName>
</protein>
<dbReference type="AlphaFoldDB" id="A0A813KDN3"/>
<gene>
    <name evidence="1" type="ORF">PGLA2088_LOCUS31305</name>
</gene>
<reference evidence="1" key="1">
    <citation type="submission" date="2021-02" db="EMBL/GenBank/DDBJ databases">
        <authorList>
            <person name="Dougan E. K."/>
            <person name="Rhodes N."/>
            <person name="Thang M."/>
            <person name="Chan C."/>
        </authorList>
    </citation>
    <scope>NUCLEOTIDE SEQUENCE</scope>
</reference>
<name>A0A813KDN3_POLGL</name>
<evidence type="ECO:0000313" key="2">
    <source>
        <dbReference type="Proteomes" id="UP000626109"/>
    </source>
</evidence>
<evidence type="ECO:0000313" key="1">
    <source>
        <dbReference type="EMBL" id="CAE8699781.1"/>
    </source>
</evidence>
<comment type="caution">
    <text evidence="1">The sequence shown here is derived from an EMBL/GenBank/DDBJ whole genome shotgun (WGS) entry which is preliminary data.</text>
</comment>
<accession>A0A813KDN3</accession>
<proteinExistence type="predicted"/>
<organism evidence="1 2">
    <name type="scientific">Polarella glacialis</name>
    <name type="common">Dinoflagellate</name>
    <dbReference type="NCBI Taxonomy" id="89957"/>
    <lineage>
        <taxon>Eukaryota</taxon>
        <taxon>Sar</taxon>
        <taxon>Alveolata</taxon>
        <taxon>Dinophyceae</taxon>
        <taxon>Suessiales</taxon>
        <taxon>Suessiaceae</taxon>
        <taxon>Polarella</taxon>
    </lineage>
</organism>
<dbReference type="EMBL" id="CAJNNW010029306">
    <property type="protein sequence ID" value="CAE8699781.1"/>
    <property type="molecule type" value="Genomic_DNA"/>
</dbReference>
<feature type="non-terminal residue" evidence="1">
    <location>
        <position position="1"/>
    </location>
</feature>
<dbReference type="Proteomes" id="UP000626109">
    <property type="component" value="Unassembled WGS sequence"/>
</dbReference>